<sequence>MSLRDRAHALRVDAHAVWLSVRDPRTSWFAKLLGLLVTGYALSPIDLIPDFVPVLGLLDDAILIPIGIWLMLRLIPQEVFAEHRAAAEIASHRPVSRWGAAAIILLWTAIAASLAWSVYHYRYW</sequence>
<name>A0ABV7XD02_9SPHN</name>
<keyword evidence="2 5" id="KW-0812">Transmembrane</keyword>
<evidence type="ECO:0000313" key="7">
    <source>
        <dbReference type="EMBL" id="MFC3714046.1"/>
    </source>
</evidence>
<comment type="subcellular location">
    <subcellularLocation>
        <location evidence="1">Endomembrane system</location>
        <topology evidence="1">Multi-pass membrane protein</topology>
    </subcellularLocation>
</comment>
<evidence type="ECO:0000256" key="1">
    <source>
        <dbReference type="ARBA" id="ARBA00004127"/>
    </source>
</evidence>
<keyword evidence="4 5" id="KW-0472">Membrane</keyword>
<keyword evidence="8" id="KW-1185">Reference proteome</keyword>
<organism evidence="7 8">
    <name type="scientific">Sphingoaurantiacus capsulatus</name>
    <dbReference type="NCBI Taxonomy" id="1771310"/>
    <lineage>
        <taxon>Bacteria</taxon>
        <taxon>Pseudomonadati</taxon>
        <taxon>Pseudomonadota</taxon>
        <taxon>Alphaproteobacteria</taxon>
        <taxon>Sphingomonadales</taxon>
        <taxon>Sphingosinicellaceae</taxon>
        <taxon>Sphingoaurantiacus</taxon>
    </lineage>
</organism>
<evidence type="ECO:0000313" key="8">
    <source>
        <dbReference type="Proteomes" id="UP001595615"/>
    </source>
</evidence>
<evidence type="ECO:0000256" key="5">
    <source>
        <dbReference type="SAM" id="Phobius"/>
    </source>
</evidence>
<dbReference type="Proteomes" id="UP001595615">
    <property type="component" value="Unassembled WGS sequence"/>
</dbReference>
<feature type="transmembrane region" description="Helical" evidence="5">
    <location>
        <begin position="28"/>
        <end position="45"/>
    </location>
</feature>
<evidence type="ECO:0000256" key="2">
    <source>
        <dbReference type="ARBA" id="ARBA00022692"/>
    </source>
</evidence>
<gene>
    <name evidence="7" type="ORF">ACFOMD_15855</name>
</gene>
<feature type="transmembrane region" description="Helical" evidence="5">
    <location>
        <begin position="95"/>
        <end position="119"/>
    </location>
</feature>
<protein>
    <submittedName>
        <fullName evidence="7">YkvA family protein</fullName>
    </submittedName>
</protein>
<reference evidence="8" key="1">
    <citation type="journal article" date="2019" name="Int. J. Syst. Evol. Microbiol.">
        <title>The Global Catalogue of Microorganisms (GCM) 10K type strain sequencing project: providing services to taxonomists for standard genome sequencing and annotation.</title>
        <authorList>
            <consortium name="The Broad Institute Genomics Platform"/>
            <consortium name="The Broad Institute Genome Sequencing Center for Infectious Disease"/>
            <person name="Wu L."/>
            <person name="Ma J."/>
        </authorList>
    </citation>
    <scope>NUCLEOTIDE SEQUENCE [LARGE SCALE GENOMIC DNA]</scope>
    <source>
        <strain evidence="8">KCTC 42644</strain>
    </source>
</reference>
<evidence type="ECO:0000259" key="6">
    <source>
        <dbReference type="Pfam" id="PF06803"/>
    </source>
</evidence>
<dbReference type="EMBL" id="JBHRXV010000011">
    <property type="protein sequence ID" value="MFC3714046.1"/>
    <property type="molecule type" value="Genomic_DNA"/>
</dbReference>
<accession>A0ABV7XD02</accession>
<dbReference type="RefSeq" id="WP_380863118.1">
    <property type="nucleotide sequence ID" value="NZ_JBHRXV010000011.1"/>
</dbReference>
<evidence type="ECO:0000256" key="4">
    <source>
        <dbReference type="ARBA" id="ARBA00023136"/>
    </source>
</evidence>
<comment type="caution">
    <text evidence="7">The sequence shown here is derived from an EMBL/GenBank/DDBJ whole genome shotgun (WGS) entry which is preliminary data.</text>
</comment>
<feature type="domain" description="DUF1232" evidence="6">
    <location>
        <begin position="30"/>
        <end position="65"/>
    </location>
</feature>
<proteinExistence type="predicted"/>
<evidence type="ECO:0000256" key="3">
    <source>
        <dbReference type="ARBA" id="ARBA00022989"/>
    </source>
</evidence>
<dbReference type="Pfam" id="PF06803">
    <property type="entry name" value="DUF1232"/>
    <property type="match status" value="1"/>
</dbReference>
<dbReference type="InterPro" id="IPR010652">
    <property type="entry name" value="DUF1232"/>
</dbReference>
<keyword evidence="3 5" id="KW-1133">Transmembrane helix</keyword>